<dbReference type="Proteomes" id="UP001314635">
    <property type="component" value="Unassembled WGS sequence"/>
</dbReference>
<protein>
    <recommendedName>
        <fullName evidence="6">Long-chain-fatty-acid--CoA ligase</fullName>
        <ecNumber evidence="5">6.2.1.3</ecNumber>
    </recommendedName>
    <alternativeName>
        <fullName evidence="7">Long-chain acyl-CoA synthetase</fullName>
    </alternativeName>
</protein>
<dbReference type="Gene3D" id="3.40.50.12780">
    <property type="entry name" value="N-terminal domain of ligase-like"/>
    <property type="match status" value="1"/>
</dbReference>
<dbReference type="Gene3D" id="3.30.300.30">
    <property type="match status" value="1"/>
</dbReference>
<evidence type="ECO:0000256" key="3">
    <source>
        <dbReference type="ARBA" id="ARBA00022598"/>
    </source>
</evidence>
<dbReference type="InterPro" id="IPR042099">
    <property type="entry name" value="ANL_N_sf"/>
</dbReference>
<dbReference type="Pfam" id="PF13193">
    <property type="entry name" value="AMP-binding_C"/>
    <property type="match status" value="1"/>
</dbReference>
<dbReference type="NCBIfam" id="NF005463">
    <property type="entry name" value="PRK07059.1"/>
    <property type="match status" value="1"/>
</dbReference>
<name>A0ABS5G211_9BRAD</name>
<evidence type="ECO:0000256" key="5">
    <source>
        <dbReference type="ARBA" id="ARBA00026121"/>
    </source>
</evidence>
<dbReference type="InterPro" id="IPR000873">
    <property type="entry name" value="AMP-dep_synth/lig_dom"/>
</dbReference>
<evidence type="ECO:0000313" key="12">
    <source>
        <dbReference type="Proteomes" id="UP001314635"/>
    </source>
</evidence>
<dbReference type="CDD" id="cd05936">
    <property type="entry name" value="FC-FACS_FadD_like"/>
    <property type="match status" value="1"/>
</dbReference>
<dbReference type="InterPro" id="IPR045851">
    <property type="entry name" value="AMP-bd_C_sf"/>
</dbReference>
<dbReference type="Pfam" id="PF00501">
    <property type="entry name" value="AMP-binding"/>
    <property type="match status" value="1"/>
</dbReference>
<evidence type="ECO:0000256" key="8">
    <source>
        <dbReference type="SAM" id="Phobius"/>
    </source>
</evidence>
<keyword evidence="12" id="KW-1185">Reference proteome</keyword>
<keyword evidence="4 8" id="KW-0472">Membrane</keyword>
<comment type="subcellular location">
    <subcellularLocation>
        <location evidence="1">Membrane</location>
        <topology evidence="1">Peripheral membrane protein</topology>
    </subcellularLocation>
</comment>
<feature type="domain" description="AMP-binding enzyme C-terminal" evidence="10">
    <location>
        <begin position="472"/>
        <end position="546"/>
    </location>
</feature>
<evidence type="ECO:0000256" key="1">
    <source>
        <dbReference type="ARBA" id="ARBA00004170"/>
    </source>
</evidence>
<dbReference type="PANTHER" id="PTHR43767">
    <property type="entry name" value="LONG-CHAIN-FATTY-ACID--COA LIGASE"/>
    <property type="match status" value="1"/>
</dbReference>
<evidence type="ECO:0000256" key="2">
    <source>
        <dbReference type="ARBA" id="ARBA00005005"/>
    </source>
</evidence>
<reference evidence="12" key="1">
    <citation type="journal article" date="2021" name="ISME J.">
        <title>Evolutionary origin and ecological implication of a unique nif island in free-living Bradyrhizobium lineages.</title>
        <authorList>
            <person name="Tao J."/>
        </authorList>
    </citation>
    <scope>NUCLEOTIDE SEQUENCE [LARGE SCALE GENOMIC DNA]</scope>
    <source>
        <strain evidence="12">SZCCT0094</strain>
    </source>
</reference>
<dbReference type="EMBL" id="JAFCLK010000005">
    <property type="protein sequence ID" value="MBR1135343.1"/>
    <property type="molecule type" value="Genomic_DNA"/>
</dbReference>
<dbReference type="PANTHER" id="PTHR43767:SF8">
    <property type="entry name" value="LONG-CHAIN-FATTY-ACID--COA LIGASE"/>
    <property type="match status" value="1"/>
</dbReference>
<keyword evidence="8" id="KW-0812">Transmembrane</keyword>
<gene>
    <name evidence="11" type="ORF">JQ619_06170</name>
</gene>
<evidence type="ECO:0000256" key="6">
    <source>
        <dbReference type="ARBA" id="ARBA00039545"/>
    </source>
</evidence>
<sequence>MERIWLKHYPAGVPADIDPSKYQSLVELLEESFKTFADRRAFICMDKAISYRELDDMSVAMGAYLQGLGLAKGARVALMMPNVLQYPIAISGVLRAGYAVVNVNPLYTPRELEHQLKDSGAEAIIVLENFAHTVQQVVGQTKVKNIIIASMGDLLGFKGVIVNLVVRRLKKMVPAFSLPGAVPFNDALAAGRSKRFQKPVIGPDDVAFLQYTGGTTGVSKGATLLHRNVVANVLQNDAWLQPVMERPPHVDQLLIVCALPLYHIFALTCCFLLAVRAGGANLLIPNPRDIPGFIKELMKYQVNNFPAVNTLYNGLLHHPDFRKLDFSKLKVSNGGGMAVQRPVAEQWKQVTGCSIAEGYGLSETAPVLTCNLPTSTEFTGTIGLPLPSTWLSIRDDDGNEVPLGQAGEICAKGPQVMAGYWNRPDETAKVMTADGFFRTGDIGIMAADGSIKIVDRKKDMILVSGFNVYPNEVEEVIATHPGVLETAVIGLPDEKTGEVVKAFVVKKDPALTAEDIVKHCHAQLTNYKVPKQIEFRTELPKTNVGKILRRELRDEKKNPAAAA</sequence>
<evidence type="ECO:0000259" key="10">
    <source>
        <dbReference type="Pfam" id="PF13193"/>
    </source>
</evidence>
<accession>A0ABS5G211</accession>
<feature type="domain" description="AMP-dependent synthetase/ligase" evidence="9">
    <location>
        <begin position="29"/>
        <end position="421"/>
    </location>
</feature>
<comment type="caution">
    <text evidence="11">The sequence shown here is derived from an EMBL/GenBank/DDBJ whole genome shotgun (WGS) entry which is preliminary data.</text>
</comment>
<dbReference type="GO" id="GO:0016874">
    <property type="term" value="F:ligase activity"/>
    <property type="evidence" value="ECO:0007669"/>
    <property type="project" value="UniProtKB-KW"/>
</dbReference>
<evidence type="ECO:0000256" key="7">
    <source>
        <dbReference type="ARBA" id="ARBA00042773"/>
    </source>
</evidence>
<evidence type="ECO:0000313" key="11">
    <source>
        <dbReference type="EMBL" id="MBR1135343.1"/>
    </source>
</evidence>
<proteinExistence type="predicted"/>
<comment type="pathway">
    <text evidence="2">Lipid metabolism; fatty acid beta-oxidation.</text>
</comment>
<dbReference type="InterPro" id="IPR050237">
    <property type="entry name" value="ATP-dep_AMP-bd_enzyme"/>
</dbReference>
<dbReference type="RefSeq" id="WP_172235404.1">
    <property type="nucleotide sequence ID" value="NZ_JABFDP010000001.1"/>
</dbReference>
<dbReference type="SUPFAM" id="SSF56801">
    <property type="entry name" value="Acetyl-CoA synthetase-like"/>
    <property type="match status" value="1"/>
</dbReference>
<feature type="transmembrane region" description="Helical" evidence="8">
    <location>
        <begin position="253"/>
        <end position="275"/>
    </location>
</feature>
<keyword evidence="8" id="KW-1133">Transmembrane helix</keyword>
<dbReference type="InterPro" id="IPR020845">
    <property type="entry name" value="AMP-binding_CS"/>
</dbReference>
<organism evidence="11 12">
    <name type="scientific">Bradyrhizobium denitrificans</name>
    <dbReference type="NCBI Taxonomy" id="2734912"/>
    <lineage>
        <taxon>Bacteria</taxon>
        <taxon>Pseudomonadati</taxon>
        <taxon>Pseudomonadota</taxon>
        <taxon>Alphaproteobacteria</taxon>
        <taxon>Hyphomicrobiales</taxon>
        <taxon>Nitrobacteraceae</taxon>
        <taxon>Bradyrhizobium</taxon>
    </lineage>
</organism>
<dbReference type="EC" id="6.2.1.3" evidence="5"/>
<evidence type="ECO:0000256" key="4">
    <source>
        <dbReference type="ARBA" id="ARBA00023136"/>
    </source>
</evidence>
<keyword evidence="3 11" id="KW-0436">Ligase</keyword>
<evidence type="ECO:0000259" key="9">
    <source>
        <dbReference type="Pfam" id="PF00501"/>
    </source>
</evidence>
<dbReference type="PROSITE" id="PS00455">
    <property type="entry name" value="AMP_BINDING"/>
    <property type="match status" value="1"/>
</dbReference>
<dbReference type="InterPro" id="IPR025110">
    <property type="entry name" value="AMP-bd_C"/>
</dbReference>